<keyword evidence="1" id="KW-0472">Membrane</keyword>
<protein>
    <submittedName>
        <fullName evidence="2">DUF2273 domain-containing protein</fullName>
    </submittedName>
</protein>
<dbReference type="AlphaFoldDB" id="A0A857DID3"/>
<reference evidence="2 3" key="1">
    <citation type="submission" date="2019-12" db="EMBL/GenBank/DDBJ databases">
        <title>Sequence classification of anaerobic respiratory reductive dehalogenases: First we see many, then we see few.</title>
        <authorList>
            <person name="Molenda O."/>
            <person name="Puentes Jacome L.A."/>
            <person name="Cao X."/>
            <person name="Nesbo C.L."/>
            <person name="Tang S."/>
            <person name="Morson N."/>
            <person name="Patron J."/>
            <person name="Lomheim L."/>
            <person name="Wishart D.S."/>
            <person name="Edwards E.A."/>
        </authorList>
    </citation>
    <scope>NUCLEOTIDE SEQUENCE [LARGE SCALE GENOMIC DNA]</scope>
    <source>
        <strain evidence="2 3">12DCA</strain>
    </source>
</reference>
<evidence type="ECO:0000256" key="1">
    <source>
        <dbReference type="SAM" id="Phobius"/>
    </source>
</evidence>
<keyword evidence="1" id="KW-0812">Transmembrane</keyword>
<accession>A0A857DID3</accession>
<name>A0A857DID3_9FIRM</name>
<dbReference type="Proteomes" id="UP000430508">
    <property type="component" value="Chromosome"/>
</dbReference>
<dbReference type="Pfam" id="PF10031">
    <property type="entry name" value="DUF2273"/>
    <property type="match status" value="1"/>
</dbReference>
<evidence type="ECO:0000313" key="3">
    <source>
        <dbReference type="Proteomes" id="UP000430508"/>
    </source>
</evidence>
<feature type="transmembrane region" description="Helical" evidence="1">
    <location>
        <begin position="27"/>
        <end position="54"/>
    </location>
</feature>
<dbReference type="EMBL" id="CP046996">
    <property type="protein sequence ID" value="QHA00378.1"/>
    <property type="molecule type" value="Genomic_DNA"/>
</dbReference>
<evidence type="ECO:0000313" key="2">
    <source>
        <dbReference type="EMBL" id="QHA00378.1"/>
    </source>
</evidence>
<proteinExistence type="predicted"/>
<dbReference type="InterPro" id="IPR018730">
    <property type="entry name" value="DUF2273"/>
</dbReference>
<keyword evidence="1" id="KW-1133">Transmembrane helix</keyword>
<dbReference type="RefSeq" id="WP_019225830.1">
    <property type="nucleotide sequence ID" value="NZ_CP046996.1"/>
</dbReference>
<organism evidence="2 3">
    <name type="scientific">Dehalobacter restrictus</name>
    <dbReference type="NCBI Taxonomy" id="55583"/>
    <lineage>
        <taxon>Bacteria</taxon>
        <taxon>Bacillati</taxon>
        <taxon>Bacillota</taxon>
        <taxon>Clostridia</taxon>
        <taxon>Eubacteriales</taxon>
        <taxon>Desulfitobacteriaceae</taxon>
        <taxon>Dehalobacter</taxon>
    </lineage>
</organism>
<sequence>MSNFWRNIGDKLNIFFLWCLNNHPGKFFGFLIGFFVALMFILLGFWQTLLLAALSCGGYYLGKCWDDGVWPTGLSKVIHRIPFWGKHKT</sequence>
<gene>
    <name evidence="2" type="ORF">GQ588_06890</name>
</gene>